<feature type="compositionally biased region" description="Polar residues" evidence="1">
    <location>
        <begin position="138"/>
        <end position="151"/>
    </location>
</feature>
<name>A0A5B7JM03_PORTR</name>
<proteinExistence type="predicted"/>
<keyword evidence="3" id="KW-1185">Reference proteome</keyword>
<gene>
    <name evidence="2" type="ORF">E2C01_088479</name>
</gene>
<reference evidence="2 3" key="1">
    <citation type="submission" date="2019-05" db="EMBL/GenBank/DDBJ databases">
        <title>Another draft genome of Portunus trituberculatus and its Hox gene families provides insights of decapod evolution.</title>
        <authorList>
            <person name="Jeong J.-H."/>
            <person name="Song I."/>
            <person name="Kim S."/>
            <person name="Choi T."/>
            <person name="Kim D."/>
            <person name="Ryu S."/>
            <person name="Kim W."/>
        </authorList>
    </citation>
    <scope>NUCLEOTIDE SEQUENCE [LARGE SCALE GENOMIC DNA]</scope>
    <source>
        <tissue evidence="2">Muscle</tissue>
    </source>
</reference>
<accession>A0A5B7JM03</accession>
<dbReference type="AlphaFoldDB" id="A0A5B7JM03"/>
<feature type="region of interest" description="Disordered" evidence="1">
    <location>
        <begin position="80"/>
        <end position="166"/>
    </location>
</feature>
<dbReference type="EMBL" id="VSRR010094591">
    <property type="protein sequence ID" value="MPC93354.1"/>
    <property type="molecule type" value="Genomic_DNA"/>
</dbReference>
<organism evidence="2 3">
    <name type="scientific">Portunus trituberculatus</name>
    <name type="common">Swimming crab</name>
    <name type="synonym">Neptunus trituberculatus</name>
    <dbReference type="NCBI Taxonomy" id="210409"/>
    <lineage>
        <taxon>Eukaryota</taxon>
        <taxon>Metazoa</taxon>
        <taxon>Ecdysozoa</taxon>
        <taxon>Arthropoda</taxon>
        <taxon>Crustacea</taxon>
        <taxon>Multicrustacea</taxon>
        <taxon>Malacostraca</taxon>
        <taxon>Eumalacostraca</taxon>
        <taxon>Eucarida</taxon>
        <taxon>Decapoda</taxon>
        <taxon>Pleocyemata</taxon>
        <taxon>Brachyura</taxon>
        <taxon>Eubrachyura</taxon>
        <taxon>Portunoidea</taxon>
        <taxon>Portunidae</taxon>
        <taxon>Portuninae</taxon>
        <taxon>Portunus</taxon>
    </lineage>
</organism>
<comment type="caution">
    <text evidence="2">The sequence shown here is derived from an EMBL/GenBank/DDBJ whole genome shotgun (WGS) entry which is preliminary data.</text>
</comment>
<sequence>MRVKQKQAAPASNVSYASTVRVPPRMCTVAIQTDLLPEDPCATTASTSTTSSSSAKTTTTTIKTFTPITSSAPYLSAIFRTPSKGEKTDKSSKLNSTKLERQRPSHVVAAPAPSRRGSHVRSLSTSSGELTIDELMDVTTSKGRETSSGSASERKRIKKNCLHHNS</sequence>
<evidence type="ECO:0000313" key="2">
    <source>
        <dbReference type="EMBL" id="MPC93354.1"/>
    </source>
</evidence>
<feature type="compositionally biased region" description="Basic residues" evidence="1">
    <location>
        <begin position="155"/>
        <end position="166"/>
    </location>
</feature>
<evidence type="ECO:0000256" key="1">
    <source>
        <dbReference type="SAM" id="MobiDB-lite"/>
    </source>
</evidence>
<feature type="compositionally biased region" description="Basic and acidic residues" evidence="1">
    <location>
        <begin position="83"/>
        <end position="103"/>
    </location>
</feature>
<dbReference type="Proteomes" id="UP000324222">
    <property type="component" value="Unassembled WGS sequence"/>
</dbReference>
<feature type="compositionally biased region" description="Low complexity" evidence="1">
    <location>
        <begin position="43"/>
        <end position="61"/>
    </location>
</feature>
<feature type="region of interest" description="Disordered" evidence="1">
    <location>
        <begin position="38"/>
        <end position="61"/>
    </location>
</feature>
<evidence type="ECO:0000313" key="3">
    <source>
        <dbReference type="Proteomes" id="UP000324222"/>
    </source>
</evidence>
<protein>
    <submittedName>
        <fullName evidence="2">Uncharacterized protein</fullName>
    </submittedName>
</protein>